<keyword evidence="5" id="KW-1185">Reference proteome</keyword>
<gene>
    <name evidence="4" type="ORF">CFOL_v3_04196</name>
</gene>
<keyword evidence="3" id="KW-1133">Transmembrane helix</keyword>
<keyword evidence="2 3" id="KW-0472">Membrane</keyword>
<proteinExistence type="predicted"/>
<dbReference type="InterPro" id="IPR044839">
    <property type="entry name" value="NDR1-like"/>
</dbReference>
<name>A0A1Q3AY63_CEPFO</name>
<evidence type="ECO:0000313" key="4">
    <source>
        <dbReference type="EMBL" id="GAV60667.1"/>
    </source>
</evidence>
<organism evidence="4 5">
    <name type="scientific">Cephalotus follicularis</name>
    <name type="common">Albany pitcher plant</name>
    <dbReference type="NCBI Taxonomy" id="3775"/>
    <lineage>
        <taxon>Eukaryota</taxon>
        <taxon>Viridiplantae</taxon>
        <taxon>Streptophyta</taxon>
        <taxon>Embryophyta</taxon>
        <taxon>Tracheophyta</taxon>
        <taxon>Spermatophyta</taxon>
        <taxon>Magnoliopsida</taxon>
        <taxon>eudicotyledons</taxon>
        <taxon>Gunneridae</taxon>
        <taxon>Pentapetalae</taxon>
        <taxon>rosids</taxon>
        <taxon>fabids</taxon>
        <taxon>Oxalidales</taxon>
        <taxon>Cephalotaceae</taxon>
        <taxon>Cephalotus</taxon>
    </lineage>
</organism>
<evidence type="ECO:0000256" key="2">
    <source>
        <dbReference type="ARBA" id="ARBA00023136"/>
    </source>
</evidence>
<feature type="transmembrane region" description="Helical" evidence="3">
    <location>
        <begin position="145"/>
        <end position="165"/>
    </location>
</feature>
<evidence type="ECO:0000256" key="3">
    <source>
        <dbReference type="SAM" id="Phobius"/>
    </source>
</evidence>
<dbReference type="OrthoDB" id="1914670at2759"/>
<dbReference type="AlphaFoldDB" id="A0A1Q3AY63"/>
<dbReference type="STRING" id="3775.A0A1Q3AY63"/>
<dbReference type="GO" id="GO:0009506">
    <property type="term" value="C:plasmodesma"/>
    <property type="evidence" value="ECO:0007669"/>
    <property type="project" value="TreeGrafter"/>
</dbReference>
<comment type="caution">
    <text evidence="4">The sequence shown here is derived from an EMBL/GenBank/DDBJ whole genome shotgun (WGS) entry which is preliminary data.</text>
</comment>
<dbReference type="PANTHER" id="PTHR31415">
    <property type="entry name" value="OS05G0367900 PROTEIN"/>
    <property type="match status" value="1"/>
</dbReference>
<dbReference type="Proteomes" id="UP000187406">
    <property type="component" value="Unassembled WGS sequence"/>
</dbReference>
<feature type="non-terminal residue" evidence="4">
    <location>
        <position position="1"/>
    </location>
</feature>
<evidence type="ECO:0008006" key="6">
    <source>
        <dbReference type="Google" id="ProtNLM"/>
    </source>
</evidence>
<dbReference type="GO" id="GO:0098542">
    <property type="term" value="P:defense response to other organism"/>
    <property type="evidence" value="ECO:0007669"/>
    <property type="project" value="InterPro"/>
</dbReference>
<comment type="subcellular location">
    <subcellularLocation>
        <location evidence="1">Membrane</location>
    </subcellularLocation>
</comment>
<reference evidence="5" key="1">
    <citation type="submission" date="2016-04" db="EMBL/GenBank/DDBJ databases">
        <title>Cephalotus genome sequencing.</title>
        <authorList>
            <person name="Fukushima K."/>
            <person name="Hasebe M."/>
            <person name="Fang X."/>
        </authorList>
    </citation>
    <scope>NUCLEOTIDE SEQUENCE [LARGE SCALE GENOMIC DNA]</scope>
    <source>
        <strain evidence="5">cv. St1</strain>
    </source>
</reference>
<feature type="transmembrane region" description="Helical" evidence="3">
    <location>
        <begin position="204"/>
        <end position="223"/>
    </location>
</feature>
<feature type="transmembrane region" description="Helical" evidence="3">
    <location>
        <begin position="21"/>
        <end position="42"/>
    </location>
</feature>
<dbReference type="FunCoup" id="A0A1Q3AY63">
    <property type="interactions" value="77"/>
</dbReference>
<dbReference type="PANTHER" id="PTHR31415:SF52">
    <property type="entry name" value="LATE EMBRYOGENESIS ABUNDANT (LEA) HYDROXYPROLINE-RICH GLYCOPROTEIN FAMILY-RELATED"/>
    <property type="match status" value="1"/>
</dbReference>
<evidence type="ECO:0000256" key="1">
    <source>
        <dbReference type="ARBA" id="ARBA00004370"/>
    </source>
</evidence>
<dbReference type="EMBL" id="BDDD01000163">
    <property type="protein sequence ID" value="GAV60667.1"/>
    <property type="molecule type" value="Genomic_DNA"/>
</dbReference>
<keyword evidence="3" id="KW-0812">Transmembrane</keyword>
<dbReference type="GO" id="GO:0005886">
    <property type="term" value="C:plasma membrane"/>
    <property type="evidence" value="ECO:0007669"/>
    <property type="project" value="TreeGrafter"/>
</dbReference>
<sequence length="233" mass="26590">HHRGSPENHHCHRKSMPESRGCCPCWCRFIFSIGLTALFMWLSLRTSFPTCSIQYFYFPSLNKSLNTPKNTTLYFQLKLDNQNKDKGIYYDNINLTFVDKTNGSHLIGNTTINGFYQGYGKKAKKQGNVTTYGVDREAVFRAVSANGLAVFGVDLVTSVRFKIIFWKTGRRKMKVGGEIQVNDQGTKVNPKKGIKLKSNAHKDTCYCVVVGVLINFVVFIYLSRRSFPCVFYF</sequence>
<accession>A0A1Q3AY63</accession>
<protein>
    <recommendedName>
        <fullName evidence="6">LEA_2 domain-containing protein</fullName>
    </recommendedName>
</protein>
<dbReference type="InParanoid" id="A0A1Q3AY63"/>
<evidence type="ECO:0000313" key="5">
    <source>
        <dbReference type="Proteomes" id="UP000187406"/>
    </source>
</evidence>